<dbReference type="Gene3D" id="2.40.50.140">
    <property type="entry name" value="Nucleic acid-binding proteins"/>
    <property type="match status" value="1"/>
</dbReference>
<dbReference type="RefSeq" id="WP_151665920.1">
    <property type="nucleotide sequence ID" value="NZ_WBVO01000001.1"/>
</dbReference>
<dbReference type="GO" id="GO:0005829">
    <property type="term" value="C:cytosol"/>
    <property type="evidence" value="ECO:0007669"/>
    <property type="project" value="UniProtKB-ARBA"/>
</dbReference>
<dbReference type="InterPro" id="IPR002059">
    <property type="entry name" value="CSP_DNA-bd"/>
</dbReference>
<feature type="compositionally biased region" description="Basic and acidic residues" evidence="1">
    <location>
        <begin position="220"/>
        <end position="231"/>
    </location>
</feature>
<reference evidence="3 4" key="1">
    <citation type="submission" date="2019-09" db="EMBL/GenBank/DDBJ databases">
        <title>Genomes of family Cryomorphaceae.</title>
        <authorList>
            <person name="Bowman J.P."/>
        </authorList>
    </citation>
    <scope>NUCLEOTIDE SEQUENCE [LARGE SCALE GENOMIC DNA]</scope>
    <source>
        <strain evidence="3 4">LMG 25704</strain>
    </source>
</reference>
<dbReference type="GO" id="GO:0004540">
    <property type="term" value="F:RNA nuclease activity"/>
    <property type="evidence" value="ECO:0007669"/>
    <property type="project" value="InterPro"/>
</dbReference>
<dbReference type="SUPFAM" id="SSF50249">
    <property type="entry name" value="Nucleic acid-binding proteins"/>
    <property type="match status" value="1"/>
</dbReference>
<dbReference type="GO" id="GO:0003676">
    <property type="term" value="F:nucleic acid binding"/>
    <property type="evidence" value="ECO:0007669"/>
    <property type="project" value="InterPro"/>
</dbReference>
<dbReference type="Proteomes" id="UP000468650">
    <property type="component" value="Unassembled WGS sequence"/>
</dbReference>
<evidence type="ECO:0000313" key="3">
    <source>
        <dbReference type="EMBL" id="KAB2814340.1"/>
    </source>
</evidence>
<dbReference type="PANTHER" id="PTHR35458:SF8">
    <property type="entry name" value="SLR0650 PROTEIN"/>
    <property type="match status" value="1"/>
</dbReference>
<dbReference type="InterPro" id="IPR011129">
    <property type="entry name" value="CSD"/>
</dbReference>
<accession>A0A6N6RJ29</accession>
<dbReference type="OrthoDB" id="1466775at2"/>
<gene>
    <name evidence="3" type="ORF">F8C67_01000</name>
</gene>
<protein>
    <submittedName>
        <fullName evidence="3">NYN domain-containing protein</fullName>
    </submittedName>
</protein>
<dbReference type="Pfam" id="PF00313">
    <property type="entry name" value="CSD"/>
    <property type="match status" value="1"/>
</dbReference>
<dbReference type="Gene3D" id="3.40.50.1010">
    <property type="entry name" value="5'-nuclease"/>
    <property type="match status" value="1"/>
</dbReference>
<sequence length="311" mass="35091">MSKLTRIGVFYDGNYFTHVSNYYNYVHSRKSRLSIGGLHEFFKGRIALSESSEFELCKIVDAHFFKGRLTAGEANEKGNQLYFDRVFEDVLAYEGVTSHYSPIRGNVNTRTADKGLNLMLALEAYEIALQKKLDVLVLVGADGDYVPLVKKLHTLGTRVVLVSWDFEFTNDEGKTLTTRTAQDLIKESAYPLAMHDLVEEGIEDNDSMVQGIFVLPPVEERETPKKSEARTYESTSVENSDALPGESHEGNILSLKTGYGFIEFEPNNLFFHHSNLNNVDFNDLFEGDRVSFTVEENEKGELVAKGVELME</sequence>
<feature type="region of interest" description="Disordered" evidence="1">
    <location>
        <begin position="220"/>
        <end position="249"/>
    </location>
</feature>
<dbReference type="InterPro" id="IPR021139">
    <property type="entry name" value="NYN"/>
</dbReference>
<dbReference type="SMART" id="SM00357">
    <property type="entry name" value="CSP"/>
    <property type="match status" value="1"/>
</dbReference>
<dbReference type="PROSITE" id="PS51857">
    <property type="entry name" value="CSD_2"/>
    <property type="match status" value="1"/>
</dbReference>
<dbReference type="InterPro" id="IPR012340">
    <property type="entry name" value="NA-bd_OB-fold"/>
</dbReference>
<evidence type="ECO:0000259" key="2">
    <source>
        <dbReference type="PROSITE" id="PS51857"/>
    </source>
</evidence>
<evidence type="ECO:0000256" key="1">
    <source>
        <dbReference type="SAM" id="MobiDB-lite"/>
    </source>
</evidence>
<dbReference type="PANTHER" id="PTHR35458">
    <property type="entry name" value="SLR0755 PROTEIN"/>
    <property type="match status" value="1"/>
</dbReference>
<evidence type="ECO:0000313" key="4">
    <source>
        <dbReference type="Proteomes" id="UP000468650"/>
    </source>
</evidence>
<dbReference type="Pfam" id="PF01936">
    <property type="entry name" value="NYN"/>
    <property type="match status" value="1"/>
</dbReference>
<name>A0A6N6RJ29_9FLAO</name>
<feature type="domain" description="CSD" evidence="2">
    <location>
        <begin position="247"/>
        <end position="309"/>
    </location>
</feature>
<organism evidence="3 4">
    <name type="scientific">Phaeocystidibacter luteus</name>
    <dbReference type="NCBI Taxonomy" id="911197"/>
    <lineage>
        <taxon>Bacteria</taxon>
        <taxon>Pseudomonadati</taxon>
        <taxon>Bacteroidota</taxon>
        <taxon>Flavobacteriia</taxon>
        <taxon>Flavobacteriales</taxon>
        <taxon>Phaeocystidibacteraceae</taxon>
        <taxon>Phaeocystidibacter</taxon>
    </lineage>
</organism>
<dbReference type="InterPro" id="IPR047140">
    <property type="entry name" value="LabA"/>
</dbReference>
<dbReference type="AlphaFoldDB" id="A0A6N6RJ29"/>
<dbReference type="EMBL" id="WBVO01000001">
    <property type="protein sequence ID" value="KAB2814340.1"/>
    <property type="molecule type" value="Genomic_DNA"/>
</dbReference>
<comment type="caution">
    <text evidence="3">The sequence shown here is derived from an EMBL/GenBank/DDBJ whole genome shotgun (WGS) entry which is preliminary data.</text>
</comment>
<keyword evidence="4" id="KW-1185">Reference proteome</keyword>
<proteinExistence type="predicted"/>